<accession>A0AAU7DK28</accession>
<gene>
    <name evidence="1" type="ORF">P8935_03845</name>
</gene>
<proteinExistence type="predicted"/>
<sequence length="78" mass="9060">MPPIRITREVRQGWLSGNGIHCKCRVELVTKTVPNFEPIRTLDIWIPEKPPEGNYKLQIDGTTLEMQFKRGRWLEAVA</sequence>
<protein>
    <submittedName>
        <fullName evidence="1">Uncharacterized protein</fullName>
    </submittedName>
</protein>
<dbReference type="AlphaFoldDB" id="A0AAU7DK28"/>
<name>A0AAU7DK28_9BACT</name>
<dbReference type="EMBL" id="CP121196">
    <property type="protein sequence ID" value="XBH18472.1"/>
    <property type="molecule type" value="Genomic_DNA"/>
</dbReference>
<evidence type="ECO:0000313" key="1">
    <source>
        <dbReference type="EMBL" id="XBH18472.1"/>
    </source>
</evidence>
<dbReference type="RefSeq" id="WP_348263697.1">
    <property type="nucleotide sequence ID" value="NZ_CP121196.1"/>
</dbReference>
<organism evidence="1">
    <name type="scientific">Telmatobacter sp. DSM 110680</name>
    <dbReference type="NCBI Taxonomy" id="3036704"/>
    <lineage>
        <taxon>Bacteria</taxon>
        <taxon>Pseudomonadati</taxon>
        <taxon>Acidobacteriota</taxon>
        <taxon>Terriglobia</taxon>
        <taxon>Terriglobales</taxon>
        <taxon>Acidobacteriaceae</taxon>
        <taxon>Telmatobacter</taxon>
    </lineage>
</organism>
<reference evidence="1" key="1">
    <citation type="submission" date="2023-03" db="EMBL/GenBank/DDBJ databases">
        <title>Edaphobacter sp.</title>
        <authorList>
            <person name="Huber K.J."/>
            <person name="Papendorf J."/>
            <person name="Pilke C."/>
            <person name="Bunk B."/>
            <person name="Sproeer C."/>
            <person name="Pester M."/>
        </authorList>
    </citation>
    <scope>NUCLEOTIDE SEQUENCE</scope>
    <source>
        <strain evidence="1">DSM 110680</strain>
    </source>
</reference>